<feature type="non-terminal residue" evidence="5">
    <location>
        <position position="1"/>
    </location>
</feature>
<gene>
    <name evidence="5" type="ORF">CSKR_108205</name>
</gene>
<feature type="compositionally biased region" description="Polar residues" evidence="4">
    <location>
        <begin position="306"/>
        <end position="317"/>
    </location>
</feature>
<dbReference type="GO" id="GO:0005829">
    <property type="term" value="C:cytosol"/>
    <property type="evidence" value="ECO:0007669"/>
    <property type="project" value="TreeGrafter"/>
</dbReference>
<dbReference type="GO" id="GO:0006869">
    <property type="term" value="P:lipid transport"/>
    <property type="evidence" value="ECO:0007669"/>
    <property type="project" value="UniProtKB-KW"/>
</dbReference>
<dbReference type="Pfam" id="PF01237">
    <property type="entry name" value="Oxysterol_BP"/>
    <property type="match status" value="1"/>
</dbReference>
<dbReference type="InterPro" id="IPR018494">
    <property type="entry name" value="Oxysterol-bd_CS"/>
</dbReference>
<feature type="compositionally biased region" description="Polar residues" evidence="4">
    <location>
        <begin position="786"/>
        <end position="802"/>
    </location>
</feature>
<feature type="region of interest" description="Disordered" evidence="4">
    <location>
        <begin position="293"/>
        <end position="317"/>
    </location>
</feature>
<dbReference type="GO" id="GO:0005886">
    <property type="term" value="C:plasma membrane"/>
    <property type="evidence" value="ECO:0007669"/>
    <property type="project" value="TreeGrafter"/>
</dbReference>
<reference evidence="5 6" key="2">
    <citation type="journal article" date="2021" name="Genomics">
        <title>High-quality reference genome for Clonorchis sinensis.</title>
        <authorList>
            <person name="Young N.D."/>
            <person name="Stroehlein A.J."/>
            <person name="Kinkar L."/>
            <person name="Wang T."/>
            <person name="Sohn W.M."/>
            <person name="Chang B.C.H."/>
            <person name="Kaur P."/>
            <person name="Weisz D."/>
            <person name="Dudchenko O."/>
            <person name="Aiden E.L."/>
            <person name="Korhonen P.K."/>
            <person name="Gasser R.B."/>
        </authorList>
    </citation>
    <scope>NUCLEOTIDE SEQUENCE [LARGE SCALE GENOMIC DNA]</scope>
    <source>
        <strain evidence="5">Cs-k2</strain>
    </source>
</reference>
<feature type="region of interest" description="Disordered" evidence="4">
    <location>
        <begin position="647"/>
        <end position="667"/>
    </location>
</feature>
<accession>A0A8T1LW76</accession>
<dbReference type="GO" id="GO:0097038">
    <property type="term" value="C:perinuclear endoplasmic reticulum"/>
    <property type="evidence" value="ECO:0007669"/>
    <property type="project" value="TreeGrafter"/>
</dbReference>
<reference evidence="5 6" key="1">
    <citation type="journal article" date="2018" name="Biotechnol. Adv.">
        <title>Improved genomic resources and new bioinformatic workflow for the carcinogenic parasite Clonorchis sinensis: Biotechnological implications.</title>
        <authorList>
            <person name="Wang D."/>
            <person name="Korhonen P.K."/>
            <person name="Gasser R.B."/>
            <person name="Young N.D."/>
        </authorList>
    </citation>
    <scope>NUCLEOTIDE SEQUENCE [LARGE SCALE GENOMIC DNA]</scope>
    <source>
        <strain evidence="5">Cs-k2</strain>
    </source>
</reference>
<name>A0A8T1LW76_CLOSI</name>
<dbReference type="FunFam" id="2.40.160.120:FF:000005">
    <property type="entry name" value="Oxysterol-binding protein"/>
    <property type="match status" value="1"/>
</dbReference>
<dbReference type="Gene3D" id="2.40.160.120">
    <property type="match status" value="1"/>
</dbReference>
<dbReference type="PANTHER" id="PTHR10972">
    <property type="entry name" value="OXYSTEROL-BINDING PROTEIN-RELATED"/>
    <property type="match status" value="1"/>
</dbReference>
<evidence type="ECO:0000256" key="4">
    <source>
        <dbReference type="SAM" id="MobiDB-lite"/>
    </source>
</evidence>
<dbReference type="EMBL" id="NIRI02000077">
    <property type="protein sequence ID" value="KAG5441099.1"/>
    <property type="molecule type" value="Genomic_DNA"/>
</dbReference>
<dbReference type="InterPro" id="IPR037239">
    <property type="entry name" value="OSBP_sf"/>
</dbReference>
<sequence length="871" mass="98664">GRTSRLAVAPSRYLAARPPEGSTRAGILPGCPSVDRGRRCHTNAEALYSKRGELLSRHQPTIWDLIIAKQSFSSISRDDQTLEINAPKRCYDRSVFFFFCHLGPWSVQSISCKPPTSCRHDSSADMDQWLERELTDRKVRGSNPTSACRLLLGGRAVSQPSHFPRGLQNLGVHIVDNEKLFDLEYADDIFLITENEVFLNKLLHCTIFRHVHCALKMQTHAFEPTVSEHTPCNSRRNTGACGDFYILRQLYFLKVDLILKGRMKFARFHHIILSVPNCHATRRLHEGWDTARLPKPRQGRIERQRSGSNHGPSGQCSASNPVAAILFPSEPLSNVPSFPHRLLTGHPPQSKLEGTNHMESMLCESILSNKDFFKLIHQYGTKLSWMTRTTLPATTPKSDFRVWSFVKQCIGKDLTKVSMPVSLNEPISFLQRIAEYMEYSELLTQAAQQTDPVRRMEYVCAFAVSATSSNCNRIGKPFNPLLGETYELQHNGFVFVAEQVSHHPPITAFHVESEHYRMWASIQFKLRFWGKSIEVQPKGTVTLELRKFGEIYTWQNPNLSVHNVLVGKMWIEHVGQLNVTNHKTGMLAQLEFSSSSWLSGALHQVTGPLLVPKASSESPVVSRQFFGSWTRGLFTVDPAVWESREEKMRPISSRRQPAHCTRSKSFDPCQDGDMVQSAEFGFEIPLPEQRCLWRAVPRPEQSGSYYNFTQFAIGLNELSPELRDAQFELPLSETNGLTRSPRSLLPPTDSRFRPDIRALELGDLEVAASEKERLEQKQRRVRKATENSVKNPGSTATRGTSSNSFLRTLDGGRILSAVSGSTFNVPIHQQEQPIVGPVWFALGISEVTKQEDWLFTGSYWLRDWSLCPDLY</sequence>
<evidence type="ECO:0000256" key="2">
    <source>
        <dbReference type="RuleBase" id="RU003844"/>
    </source>
</evidence>
<keyword evidence="1" id="KW-0446">Lipid-binding</keyword>
<evidence type="ECO:0000313" key="6">
    <source>
        <dbReference type="Proteomes" id="UP000286415"/>
    </source>
</evidence>
<keyword evidence="3" id="KW-0813">Transport</keyword>
<evidence type="ECO:0000313" key="5">
    <source>
        <dbReference type="EMBL" id="KAG5441099.1"/>
    </source>
</evidence>
<comment type="caution">
    <text evidence="5">The sequence shown here is derived from an EMBL/GenBank/DDBJ whole genome shotgun (WGS) entry which is preliminary data.</text>
</comment>
<proteinExistence type="inferred from homology"/>
<dbReference type="InterPro" id="IPR000648">
    <property type="entry name" value="Oxysterol-bd"/>
</dbReference>
<evidence type="ECO:0000256" key="1">
    <source>
        <dbReference type="ARBA" id="ARBA00023121"/>
    </source>
</evidence>
<dbReference type="PROSITE" id="PS01013">
    <property type="entry name" value="OSBP"/>
    <property type="match status" value="1"/>
</dbReference>
<dbReference type="GO" id="GO:0032934">
    <property type="term" value="F:sterol binding"/>
    <property type="evidence" value="ECO:0007669"/>
    <property type="project" value="TreeGrafter"/>
</dbReference>
<comment type="similarity">
    <text evidence="2">Belongs to the OSBP family.</text>
</comment>
<keyword evidence="3" id="KW-0445">Lipid transport</keyword>
<dbReference type="Proteomes" id="UP000286415">
    <property type="component" value="Unassembled WGS sequence"/>
</dbReference>
<feature type="region of interest" description="Disordered" evidence="4">
    <location>
        <begin position="770"/>
        <end position="802"/>
    </location>
</feature>
<dbReference type="AlphaFoldDB" id="A0A8T1LW76"/>
<evidence type="ECO:0000256" key="3">
    <source>
        <dbReference type="RuleBase" id="RU003845"/>
    </source>
</evidence>
<dbReference type="OrthoDB" id="416222at2759"/>
<protein>
    <recommendedName>
        <fullName evidence="3">Oxysterol-binding protein</fullName>
    </recommendedName>
</protein>
<organism evidence="5 6">
    <name type="scientific">Clonorchis sinensis</name>
    <name type="common">Chinese liver fluke</name>
    <dbReference type="NCBI Taxonomy" id="79923"/>
    <lineage>
        <taxon>Eukaryota</taxon>
        <taxon>Metazoa</taxon>
        <taxon>Spiralia</taxon>
        <taxon>Lophotrochozoa</taxon>
        <taxon>Platyhelminthes</taxon>
        <taxon>Trematoda</taxon>
        <taxon>Digenea</taxon>
        <taxon>Opisthorchiida</taxon>
        <taxon>Opisthorchiata</taxon>
        <taxon>Opisthorchiidae</taxon>
        <taxon>Clonorchis</taxon>
    </lineage>
</organism>
<dbReference type="PANTHER" id="PTHR10972:SF209">
    <property type="entry name" value="OXYSTEROL-BINDING PROTEIN"/>
    <property type="match status" value="1"/>
</dbReference>
<dbReference type="SUPFAM" id="SSF144000">
    <property type="entry name" value="Oxysterol-binding protein-like"/>
    <property type="match status" value="1"/>
</dbReference>
<keyword evidence="6" id="KW-1185">Reference proteome</keyword>